<dbReference type="Pfam" id="PF13245">
    <property type="entry name" value="AAA_19"/>
    <property type="match status" value="1"/>
</dbReference>
<keyword evidence="6" id="KW-1185">Reference proteome</keyword>
<dbReference type="Gene3D" id="1.10.10.2220">
    <property type="match status" value="1"/>
</dbReference>
<dbReference type="InterPro" id="IPR006345">
    <property type="entry name" value="RecD2"/>
</dbReference>
<dbReference type="SUPFAM" id="SSF47781">
    <property type="entry name" value="RuvA domain 2-like"/>
    <property type="match status" value="1"/>
</dbReference>
<dbReference type="GO" id="GO:0016887">
    <property type="term" value="F:ATP hydrolysis activity"/>
    <property type="evidence" value="ECO:0007669"/>
    <property type="project" value="RHEA"/>
</dbReference>
<dbReference type="CDD" id="cd18809">
    <property type="entry name" value="SF1_C_RecD"/>
    <property type="match status" value="1"/>
</dbReference>
<reference evidence="5 6" key="1">
    <citation type="submission" date="2018-05" db="EMBL/GenBank/DDBJ databases">
        <title>Complete genome sequence of sponge-derived Streptomyces sp. HNM0039.</title>
        <authorList>
            <person name="Huang X."/>
            <person name="Zhou S."/>
        </authorList>
    </citation>
    <scope>NUCLEOTIDE SEQUENCE [LARGE SCALE GENOMIC DNA]</scope>
    <source>
        <strain evidence="5 6">HNM0039</strain>
    </source>
</reference>
<dbReference type="RefSeq" id="WP_017944819.1">
    <property type="nucleotide sequence ID" value="NZ_CP029188.1"/>
</dbReference>
<evidence type="ECO:0000259" key="4">
    <source>
        <dbReference type="SMART" id="SM00382"/>
    </source>
</evidence>
<comment type="similarity">
    <text evidence="3">Belongs to the RecD family. RecD2 subfamily.</text>
</comment>
<comment type="catalytic activity">
    <reaction evidence="3">
        <text>ATP + H2O = ADP + phosphate + H(+)</text>
        <dbReference type="Rhea" id="RHEA:13065"/>
        <dbReference type="ChEBI" id="CHEBI:15377"/>
        <dbReference type="ChEBI" id="CHEBI:15378"/>
        <dbReference type="ChEBI" id="CHEBI:30616"/>
        <dbReference type="ChEBI" id="CHEBI:43474"/>
        <dbReference type="ChEBI" id="CHEBI:456216"/>
        <dbReference type="EC" id="5.6.2.3"/>
    </reaction>
</comment>
<keyword evidence="3 5" id="KW-0347">Helicase</keyword>
<organism evidence="5 6">
    <name type="scientific">Streptomyces tirandamycinicus</name>
    <dbReference type="NCBI Taxonomy" id="2174846"/>
    <lineage>
        <taxon>Bacteria</taxon>
        <taxon>Bacillati</taxon>
        <taxon>Actinomycetota</taxon>
        <taxon>Actinomycetes</taxon>
        <taxon>Kitasatosporales</taxon>
        <taxon>Streptomycetaceae</taxon>
        <taxon>Streptomyces</taxon>
    </lineage>
</organism>
<sequence length="742" mass="79961">MSNLAVLEGVLERITYANEENGYTVARVDTGRGSSDLLTVVGSLLGAQPGESLRMEGRWGSHPQYGKQFSVENYTTVLPATVQGIRRYLGSGLIKGIGPRIAERIVDHFGADTLDVIEREPGKLVEVPGLGPKRTKMIGAAWEEQKAIKEVMVFLQGVGVSTSIAVRIYKKYGDASISVVRNQPYRLAADVWGIGFLTADRIAQAVGIPHDSPDRVKAGLQYALSQSTDQGHCYLPEERLIADSVKLLQVDTGLVIDCLAELAAEEEGVVREQVPSPEGGDPVTAVYLVPFHRAELSLAAQLTRLLRTDEDRMPAFQDVAWDKALAWLADRTGAELAPEQEQAVRLALTRKVAVLTGGPGCGKSFTVRSIVELARAKKAKVVLAAPTGRAAKRLAELTGAEASTVHRLLELKPGGDAAYDRDRPLDADLVVVDEASMLDLLLANKLVKAVAPGAHLLLVGDVDQLPSVGAGEVLSDLLADGGPVPSVRLTRIFRQAQQSGVVTNAHRINSGAQPLTQGLSDFFLFVEEDTEEAGRLTVDVAARRVPARFGLDPRRDVQVLAPMHRGPAGAGTLNGLLQQAITPARPDVPEKRFGGRVFRVGDKVTQIRNNYEKGKNGVFNGTVGVVTSLNPVDQRLTVLTDEDEEVPYDFDELDELSHAYAVTIHRSQGSEYPAVVIPVTTGAWMMLQRNLLYTAVTRARKLVVLVGSRKAIGQAVRTASAGRRFTALDHRLIGGGFVGKIT</sequence>
<dbReference type="GO" id="GO:0003677">
    <property type="term" value="F:DNA binding"/>
    <property type="evidence" value="ECO:0007669"/>
    <property type="project" value="UniProtKB-UniRule"/>
</dbReference>
<dbReference type="GO" id="GO:0009338">
    <property type="term" value="C:exodeoxyribonuclease V complex"/>
    <property type="evidence" value="ECO:0007669"/>
    <property type="project" value="TreeGrafter"/>
</dbReference>
<dbReference type="AlphaFoldDB" id="A0A2S1SR44"/>
<dbReference type="SMART" id="SM00382">
    <property type="entry name" value="AAA"/>
    <property type="match status" value="1"/>
</dbReference>
<dbReference type="PANTHER" id="PTHR43788:SF6">
    <property type="entry name" value="DNA HELICASE B"/>
    <property type="match status" value="1"/>
</dbReference>
<dbReference type="InterPro" id="IPR041451">
    <property type="entry name" value="RecD2_SH13"/>
</dbReference>
<dbReference type="GO" id="GO:0006310">
    <property type="term" value="P:DNA recombination"/>
    <property type="evidence" value="ECO:0007669"/>
    <property type="project" value="InterPro"/>
</dbReference>
<comment type="function">
    <text evidence="3">DNA-dependent ATPase and ATP-dependent 5'-3' DNA helicase. Has no activity on blunt DNA or DNA with 3'-overhangs, requires at least 10 bases of 5'-ssDNA for helicase activity.</text>
</comment>
<dbReference type="InterPro" id="IPR027417">
    <property type="entry name" value="P-loop_NTPase"/>
</dbReference>
<feature type="domain" description="AAA+ ATPase" evidence="4">
    <location>
        <begin position="349"/>
        <end position="551"/>
    </location>
</feature>
<feature type="binding site" evidence="3">
    <location>
        <begin position="360"/>
        <end position="364"/>
    </location>
    <ligand>
        <name>ATP</name>
        <dbReference type="ChEBI" id="CHEBI:30616"/>
    </ligand>
</feature>
<evidence type="ECO:0000256" key="2">
    <source>
        <dbReference type="ARBA" id="ARBA00022840"/>
    </source>
</evidence>
<dbReference type="InterPro" id="IPR003593">
    <property type="entry name" value="AAA+_ATPase"/>
</dbReference>
<keyword evidence="1 3" id="KW-0547">Nucleotide-binding</keyword>
<evidence type="ECO:0000256" key="1">
    <source>
        <dbReference type="ARBA" id="ARBA00022741"/>
    </source>
</evidence>
<dbReference type="InterPro" id="IPR029493">
    <property type="entry name" value="RecD2-like_HHH"/>
</dbReference>
<dbReference type="Pfam" id="PF14520">
    <property type="entry name" value="HHH_5"/>
    <property type="match status" value="1"/>
</dbReference>
<keyword evidence="3" id="KW-0238">DNA-binding</keyword>
<dbReference type="NCBIfam" id="TIGR01448">
    <property type="entry name" value="recD_rel"/>
    <property type="match status" value="1"/>
</dbReference>
<name>A0A2S1SR44_9ACTN</name>
<gene>
    <name evidence="3" type="primary">recD2</name>
    <name evidence="5" type="ORF">DDW44_08800</name>
</gene>
<keyword evidence="3" id="KW-0413">Isomerase</keyword>
<dbReference type="GO" id="GO:0005524">
    <property type="term" value="F:ATP binding"/>
    <property type="evidence" value="ECO:0007669"/>
    <property type="project" value="UniProtKB-UniRule"/>
</dbReference>
<dbReference type="Pfam" id="PF18335">
    <property type="entry name" value="SH3_13"/>
    <property type="match status" value="1"/>
</dbReference>
<evidence type="ECO:0000313" key="5">
    <source>
        <dbReference type="EMBL" id="AWI28872.1"/>
    </source>
</evidence>
<accession>A0A2S1SR44</accession>
<dbReference type="InterPro" id="IPR055446">
    <property type="entry name" value="RecD2_N_OB"/>
</dbReference>
<dbReference type="EMBL" id="CP029188">
    <property type="protein sequence ID" value="AWI28872.1"/>
    <property type="molecule type" value="Genomic_DNA"/>
</dbReference>
<keyword evidence="2 3" id="KW-0067">ATP-binding</keyword>
<dbReference type="InterPro" id="IPR050534">
    <property type="entry name" value="Coronavir_polyprotein_1ab"/>
</dbReference>
<dbReference type="Gene3D" id="2.30.30.940">
    <property type="match status" value="1"/>
</dbReference>
<dbReference type="PANTHER" id="PTHR43788">
    <property type="entry name" value="DNA2/NAM7 HELICASE FAMILY MEMBER"/>
    <property type="match status" value="1"/>
</dbReference>
<dbReference type="Pfam" id="PF23139">
    <property type="entry name" value="OB_YrrC"/>
    <property type="match status" value="1"/>
</dbReference>
<dbReference type="SUPFAM" id="SSF52540">
    <property type="entry name" value="P-loop containing nucleoside triphosphate hydrolases"/>
    <property type="match status" value="2"/>
</dbReference>
<proteinExistence type="inferred from homology"/>
<dbReference type="Gene3D" id="3.40.50.300">
    <property type="entry name" value="P-loop containing nucleotide triphosphate hydrolases"/>
    <property type="match status" value="2"/>
</dbReference>
<dbReference type="InterPro" id="IPR010994">
    <property type="entry name" value="RuvA_2-like"/>
</dbReference>
<protein>
    <recommendedName>
        <fullName evidence="3">ATP-dependent RecD2 DNA helicase</fullName>
        <ecNumber evidence="3">5.6.2.3</ecNumber>
    </recommendedName>
    <alternativeName>
        <fullName evidence="3">DNA 5'-3' helicase subunit RecD2</fullName>
    </alternativeName>
</protein>
<dbReference type="Pfam" id="PF13538">
    <property type="entry name" value="UvrD_C_2"/>
    <property type="match status" value="1"/>
</dbReference>
<dbReference type="GO" id="GO:0017116">
    <property type="term" value="F:single-stranded DNA helicase activity"/>
    <property type="evidence" value="ECO:0007669"/>
    <property type="project" value="TreeGrafter"/>
</dbReference>
<keyword evidence="3" id="KW-0378">Hydrolase</keyword>
<dbReference type="KEGG" id="stir:DDW44_08800"/>
<dbReference type="EC" id="5.6.2.3" evidence="3"/>
<dbReference type="OrthoDB" id="9763659at2"/>
<evidence type="ECO:0000256" key="3">
    <source>
        <dbReference type="HAMAP-Rule" id="MF_01488"/>
    </source>
</evidence>
<dbReference type="HAMAP" id="MF_01488">
    <property type="entry name" value="RecD2"/>
    <property type="match status" value="1"/>
</dbReference>
<dbReference type="InterPro" id="IPR027785">
    <property type="entry name" value="UvrD-like_helicase_C"/>
</dbReference>
<dbReference type="Proteomes" id="UP000244900">
    <property type="component" value="Chromosome"/>
</dbReference>
<dbReference type="GO" id="GO:0043139">
    <property type="term" value="F:5'-3' DNA helicase activity"/>
    <property type="evidence" value="ECO:0007669"/>
    <property type="project" value="UniProtKB-UniRule"/>
</dbReference>
<dbReference type="CDD" id="cd17933">
    <property type="entry name" value="DEXSc_RecD-like"/>
    <property type="match status" value="1"/>
</dbReference>
<dbReference type="Gene3D" id="1.10.150.20">
    <property type="entry name" value="5' to 3' exonuclease, C-terminal subdomain"/>
    <property type="match status" value="1"/>
</dbReference>
<evidence type="ECO:0000313" key="6">
    <source>
        <dbReference type="Proteomes" id="UP000244900"/>
    </source>
</evidence>
<dbReference type="Pfam" id="PF14490">
    <property type="entry name" value="HHH_RecD2"/>
    <property type="match status" value="1"/>
</dbReference>